<comment type="caution">
    <text evidence="2">The sequence shown here is derived from an EMBL/GenBank/DDBJ whole genome shotgun (WGS) entry which is preliminary data.</text>
</comment>
<sequence length="60" mass="6489">RDEGAAYAQALRQAGVSVQYKSYPGAVHGFLNFYALMPQGKAALRFGGRALRKAFASKEP</sequence>
<dbReference type="EMBL" id="LHZZ01000504">
    <property type="protein sequence ID" value="KXV75685.1"/>
    <property type="molecule type" value="Genomic_DNA"/>
</dbReference>
<dbReference type="SUPFAM" id="SSF53474">
    <property type="entry name" value="alpha/beta-Hydrolases"/>
    <property type="match status" value="1"/>
</dbReference>
<organism evidence="2 3">
    <name type="scientific">Acetobacter malorum</name>
    <dbReference type="NCBI Taxonomy" id="178901"/>
    <lineage>
        <taxon>Bacteria</taxon>
        <taxon>Pseudomonadati</taxon>
        <taxon>Pseudomonadota</taxon>
        <taxon>Alphaproteobacteria</taxon>
        <taxon>Acetobacterales</taxon>
        <taxon>Acetobacteraceae</taxon>
        <taxon>Acetobacter</taxon>
    </lineage>
</organism>
<name>A0A149V6A9_9PROT</name>
<accession>A0A149V6A9</accession>
<dbReference type="Proteomes" id="UP000075538">
    <property type="component" value="Unassembled WGS sequence"/>
</dbReference>
<gene>
    <name evidence="2" type="ORF">AD953_06545</name>
</gene>
<dbReference type="RefSeq" id="WP_156475237.1">
    <property type="nucleotide sequence ID" value="NZ_LHZZ01000504.1"/>
</dbReference>
<feature type="non-terminal residue" evidence="2">
    <location>
        <position position="1"/>
    </location>
</feature>
<protein>
    <submittedName>
        <fullName evidence="2">Lipase</fullName>
    </submittedName>
</protein>
<evidence type="ECO:0000313" key="3">
    <source>
        <dbReference type="Proteomes" id="UP000075538"/>
    </source>
</evidence>
<reference evidence="2 3" key="1">
    <citation type="submission" date="2015-06" db="EMBL/GenBank/DDBJ databases">
        <title>Improved classification and identification of acetic acid bacteria using matrix-assisted laser desorption/ionization time-of-flight mass spectrometry; Gluconobacter nephelii and Gluconobacter uchimurae are later heterotypic synonyms of Gluconobacter japonicus and Gluconobacter oxydans, respectively.</title>
        <authorList>
            <person name="Li L."/>
            <person name="Cleenwerck I."/>
            <person name="De Vuyst L."/>
            <person name="Vandamme P."/>
        </authorList>
    </citation>
    <scope>NUCLEOTIDE SEQUENCE [LARGE SCALE GENOMIC DNA]</scope>
    <source>
        <strain evidence="2 3">LMG 1604</strain>
    </source>
</reference>
<dbReference type="InterPro" id="IPR013094">
    <property type="entry name" value="AB_hydrolase_3"/>
</dbReference>
<dbReference type="InterPro" id="IPR029058">
    <property type="entry name" value="AB_hydrolase_fold"/>
</dbReference>
<dbReference type="Pfam" id="PF07859">
    <property type="entry name" value="Abhydrolase_3"/>
    <property type="match status" value="1"/>
</dbReference>
<dbReference type="GO" id="GO:0016787">
    <property type="term" value="F:hydrolase activity"/>
    <property type="evidence" value="ECO:0007669"/>
    <property type="project" value="InterPro"/>
</dbReference>
<proteinExistence type="predicted"/>
<evidence type="ECO:0000313" key="2">
    <source>
        <dbReference type="EMBL" id="KXV75685.1"/>
    </source>
</evidence>
<feature type="domain" description="Alpha/beta hydrolase fold-3" evidence="1">
    <location>
        <begin position="1"/>
        <end position="31"/>
    </location>
</feature>
<dbReference type="Gene3D" id="3.40.50.1820">
    <property type="entry name" value="alpha/beta hydrolase"/>
    <property type="match status" value="1"/>
</dbReference>
<dbReference type="PATRIC" id="fig|178901.15.peg.2208"/>
<evidence type="ECO:0000259" key="1">
    <source>
        <dbReference type="Pfam" id="PF07859"/>
    </source>
</evidence>
<dbReference type="AlphaFoldDB" id="A0A149V6A9"/>